<dbReference type="Proteomes" id="UP000789920">
    <property type="component" value="Unassembled WGS sequence"/>
</dbReference>
<sequence length="54" mass="5905">GYNLNAKVSLTEVVNAKVIDTESQLTDISGDTSIPFVKEIEIVDDKSDITISDY</sequence>
<name>A0ACA9ST84_9GLOM</name>
<organism evidence="1 2">
    <name type="scientific">Racocetra persica</name>
    <dbReference type="NCBI Taxonomy" id="160502"/>
    <lineage>
        <taxon>Eukaryota</taxon>
        <taxon>Fungi</taxon>
        <taxon>Fungi incertae sedis</taxon>
        <taxon>Mucoromycota</taxon>
        <taxon>Glomeromycotina</taxon>
        <taxon>Glomeromycetes</taxon>
        <taxon>Diversisporales</taxon>
        <taxon>Gigasporaceae</taxon>
        <taxon>Racocetra</taxon>
    </lineage>
</organism>
<proteinExistence type="predicted"/>
<evidence type="ECO:0000313" key="1">
    <source>
        <dbReference type="EMBL" id="CAG8847976.1"/>
    </source>
</evidence>
<protein>
    <submittedName>
        <fullName evidence="1">12564_t:CDS:1</fullName>
    </submittedName>
</protein>
<keyword evidence="2" id="KW-1185">Reference proteome</keyword>
<accession>A0ACA9ST84</accession>
<reference evidence="1" key="1">
    <citation type="submission" date="2021-06" db="EMBL/GenBank/DDBJ databases">
        <authorList>
            <person name="Kallberg Y."/>
            <person name="Tangrot J."/>
            <person name="Rosling A."/>
        </authorList>
    </citation>
    <scope>NUCLEOTIDE SEQUENCE</scope>
    <source>
        <strain evidence="1">MA461A</strain>
    </source>
</reference>
<feature type="non-terminal residue" evidence="1">
    <location>
        <position position="1"/>
    </location>
</feature>
<gene>
    <name evidence="1" type="ORF">RPERSI_LOCUS34894</name>
</gene>
<dbReference type="EMBL" id="CAJVQC010158615">
    <property type="protein sequence ID" value="CAG8847976.1"/>
    <property type="molecule type" value="Genomic_DNA"/>
</dbReference>
<evidence type="ECO:0000313" key="2">
    <source>
        <dbReference type="Proteomes" id="UP000789920"/>
    </source>
</evidence>
<comment type="caution">
    <text evidence="1">The sequence shown here is derived from an EMBL/GenBank/DDBJ whole genome shotgun (WGS) entry which is preliminary data.</text>
</comment>